<reference evidence="3" key="1">
    <citation type="submission" date="2021-01" db="EMBL/GenBank/DDBJ databases">
        <authorList>
            <person name="Kaushik A."/>
        </authorList>
    </citation>
    <scope>NUCLEOTIDE SEQUENCE</scope>
    <source>
        <strain evidence="3">AG1-1A</strain>
    </source>
</reference>
<dbReference type="InterPro" id="IPR018712">
    <property type="entry name" value="Tle1-like_cat"/>
</dbReference>
<proteinExistence type="predicted"/>
<dbReference type="SUPFAM" id="SSF53474">
    <property type="entry name" value="alpha/beta-Hydrolases"/>
    <property type="match status" value="1"/>
</dbReference>
<name>A0A8H3GA84_9AGAM</name>
<dbReference type="AlphaFoldDB" id="A0A8H3GA84"/>
<evidence type="ECO:0000313" key="4">
    <source>
        <dbReference type="Proteomes" id="UP000663840"/>
    </source>
</evidence>
<dbReference type="EMBL" id="CAJMWR010002248">
    <property type="protein sequence ID" value="CAE6442142.1"/>
    <property type="molecule type" value="Genomic_DNA"/>
</dbReference>
<dbReference type="InterPro" id="IPR029058">
    <property type="entry name" value="AB_hydrolase_fold"/>
</dbReference>
<feature type="region of interest" description="Disordered" evidence="1">
    <location>
        <begin position="286"/>
        <end position="308"/>
    </location>
</feature>
<sequence>MPTVPIINLPKLATKPRTLVLCFDGTTNYFDETNTNVVKLFSLLKRDNQEEQMVYYQPGVGTYTPPGILLPITLKLTRIADQAIALYLDKHVMGGYEFLMKNYRDGDKICLFGFSRGAYTARALAGMLYKVGLLPPDNVEQIPFAWSMYIRNDKTGFKESTRFRQTFCREVHIEFMGVWDTVSSVGVLFPRHLPFAKSNPIVKTFRHAVSLDERRAKFKDHLWHVHSPDGQCHGAKHPTTQKPKLAADTEKHLTVPVSAQTASPIASFQPLPTLTESKCEGTVDITVTEPTPPTDCKTPLITPIDQPPLWPGVETDTSSSENEQPSVPVKISWHSQEKTHIEVKGSVVGREELRALGAPDVSKVYTDIKIVKSETGFGSIVTPTGPATIKKTPTLKLWNHITTKVGRPNLRRLSSGICEYEAAMITNAEFKTHQPRSWEQTDVLEVWFAGGHSDVGGGAEKDGEDKQLSNISLRWMIRQIVASGCDIEFNDQVMNASSATKHFDMNVSISNDSTRPMTKAQIQEMNDAQARAHDNLRNPAWWPLEFIPLFRTFVNYQGDSQTTFRLNLFKGRQPRIPEGKIKVHRTVDYRIKNVAGYMYRTRIPKEAIEWVD</sequence>
<organism evidence="3 4">
    <name type="scientific">Rhizoctonia solani</name>
    <dbReference type="NCBI Taxonomy" id="456999"/>
    <lineage>
        <taxon>Eukaryota</taxon>
        <taxon>Fungi</taxon>
        <taxon>Dikarya</taxon>
        <taxon>Basidiomycota</taxon>
        <taxon>Agaricomycotina</taxon>
        <taxon>Agaricomycetes</taxon>
        <taxon>Cantharellales</taxon>
        <taxon>Ceratobasidiaceae</taxon>
        <taxon>Rhizoctonia</taxon>
    </lineage>
</organism>
<comment type="caution">
    <text evidence="3">The sequence shown here is derived from an EMBL/GenBank/DDBJ whole genome shotgun (WGS) entry which is preliminary data.</text>
</comment>
<gene>
    <name evidence="3" type="ORF">RDB_LOCUS79937</name>
</gene>
<dbReference type="Pfam" id="PF09994">
    <property type="entry name" value="T6SS_Tle1-like_cat"/>
    <property type="match status" value="1"/>
</dbReference>
<accession>A0A8H3GA84</accession>
<dbReference type="PANTHER" id="PTHR33840:SF2">
    <property type="entry name" value="TLE1 PHOSPHOLIPASE DOMAIN-CONTAINING PROTEIN"/>
    <property type="match status" value="1"/>
</dbReference>
<protein>
    <recommendedName>
        <fullName evidence="2">T6SS Phospholipase effector Tle1-like catalytic domain-containing protein</fullName>
    </recommendedName>
</protein>
<dbReference type="Proteomes" id="UP000663840">
    <property type="component" value="Unassembled WGS sequence"/>
</dbReference>
<dbReference type="PANTHER" id="PTHR33840">
    <property type="match status" value="1"/>
</dbReference>
<evidence type="ECO:0000256" key="1">
    <source>
        <dbReference type="SAM" id="MobiDB-lite"/>
    </source>
</evidence>
<evidence type="ECO:0000313" key="3">
    <source>
        <dbReference type="EMBL" id="CAE6442142.1"/>
    </source>
</evidence>
<evidence type="ECO:0000259" key="2">
    <source>
        <dbReference type="Pfam" id="PF09994"/>
    </source>
</evidence>
<feature type="domain" description="T6SS Phospholipase effector Tle1-like catalytic" evidence="2">
    <location>
        <begin position="17"/>
        <end position="479"/>
    </location>
</feature>